<reference evidence="2" key="1">
    <citation type="submission" date="2018-04" db="EMBL/GenBank/DDBJ databases">
        <title>Transcriptome assembly of Sipha flava.</title>
        <authorList>
            <person name="Scully E.D."/>
            <person name="Geib S.M."/>
            <person name="Palmer N.A."/>
            <person name="Koch K."/>
            <person name="Bradshaw J."/>
            <person name="Heng-Moss T."/>
            <person name="Sarath G."/>
        </authorList>
    </citation>
    <scope>NUCLEOTIDE SEQUENCE</scope>
</reference>
<feature type="region of interest" description="Disordered" evidence="1">
    <location>
        <begin position="1"/>
        <end position="21"/>
    </location>
</feature>
<proteinExistence type="predicted"/>
<accession>A0A2S2QLL4</accession>
<protein>
    <submittedName>
        <fullName evidence="2">Uncharacterized protein</fullName>
    </submittedName>
</protein>
<evidence type="ECO:0000256" key="1">
    <source>
        <dbReference type="SAM" id="MobiDB-lite"/>
    </source>
</evidence>
<evidence type="ECO:0000313" key="2">
    <source>
        <dbReference type="EMBL" id="MBY78581.1"/>
    </source>
</evidence>
<name>A0A2S2QLL4_9HEMI</name>
<dbReference type="AlphaFoldDB" id="A0A2S2QLL4"/>
<dbReference type="EMBL" id="GGMS01009378">
    <property type="protein sequence ID" value="MBY78581.1"/>
    <property type="molecule type" value="Transcribed_RNA"/>
</dbReference>
<gene>
    <name evidence="2" type="ORF">g.176696</name>
</gene>
<sequence length="142" mass="14877">MTLEKRDVDTGGDGPSPDAFNSLTRDTVNTLKKVSWDVARFLLSAGESVNFVWDVALNALLSLVKTGGAAYGAIADRVADVPVIGYVAGGVGEAVKTTVGAVESNARHDVETRKRAFAELNAKLNESGARLSGRGVVVFPTN</sequence>
<organism evidence="2">
    <name type="scientific">Sipha flava</name>
    <name type="common">yellow sugarcane aphid</name>
    <dbReference type="NCBI Taxonomy" id="143950"/>
    <lineage>
        <taxon>Eukaryota</taxon>
        <taxon>Metazoa</taxon>
        <taxon>Ecdysozoa</taxon>
        <taxon>Arthropoda</taxon>
        <taxon>Hexapoda</taxon>
        <taxon>Insecta</taxon>
        <taxon>Pterygota</taxon>
        <taxon>Neoptera</taxon>
        <taxon>Paraneoptera</taxon>
        <taxon>Hemiptera</taxon>
        <taxon>Sternorrhyncha</taxon>
        <taxon>Aphidomorpha</taxon>
        <taxon>Aphidoidea</taxon>
        <taxon>Aphididae</taxon>
        <taxon>Sipha</taxon>
    </lineage>
</organism>